<dbReference type="RefSeq" id="WP_349245897.1">
    <property type="nucleotide sequence ID" value="NZ_JASCXX010000021.1"/>
</dbReference>
<dbReference type="Pfam" id="PF07638">
    <property type="entry name" value="Sigma70_ECF"/>
    <property type="match status" value="1"/>
</dbReference>
<dbReference type="InterPro" id="IPR011517">
    <property type="entry name" value="RNA_pol_sigma70_ECF-like"/>
</dbReference>
<dbReference type="InterPro" id="IPR053812">
    <property type="entry name" value="HTH_Sigma70_ECF-like"/>
</dbReference>
<reference evidence="3" key="1">
    <citation type="submission" date="2023-05" db="EMBL/GenBank/DDBJ databases">
        <title>Anaerotaeda fermentans gen. nov., sp. nov., a novel anaerobic planctomycete of the new family within the order Sedimentisphaerales isolated from Taman Peninsula, Russia.</title>
        <authorList>
            <person name="Khomyakova M.A."/>
            <person name="Merkel A.Y."/>
            <person name="Slobodkin A.I."/>
        </authorList>
    </citation>
    <scope>NUCLEOTIDE SEQUENCE</scope>
    <source>
        <strain evidence="3">M17dextr</strain>
    </source>
</reference>
<dbReference type="Proteomes" id="UP001431776">
    <property type="component" value="Unassembled WGS sequence"/>
</dbReference>
<evidence type="ECO:0000313" key="3">
    <source>
        <dbReference type="EMBL" id="MDI6450487.1"/>
    </source>
</evidence>
<dbReference type="AlphaFoldDB" id="A0AAW6TXU7"/>
<accession>A0AAW6TXU7</accession>
<name>A0AAW6TXU7_9BACT</name>
<evidence type="ECO:0000256" key="1">
    <source>
        <dbReference type="SAM" id="MobiDB-lite"/>
    </source>
</evidence>
<proteinExistence type="predicted"/>
<organism evidence="3 4">
    <name type="scientific">Anaerobaca lacustris</name>
    <dbReference type="NCBI Taxonomy" id="3044600"/>
    <lineage>
        <taxon>Bacteria</taxon>
        <taxon>Pseudomonadati</taxon>
        <taxon>Planctomycetota</taxon>
        <taxon>Phycisphaerae</taxon>
        <taxon>Sedimentisphaerales</taxon>
        <taxon>Anaerobacaceae</taxon>
        <taxon>Anaerobaca</taxon>
    </lineage>
</organism>
<comment type="caution">
    <text evidence="3">The sequence shown here is derived from an EMBL/GenBank/DDBJ whole genome shotgun (WGS) entry which is preliminary data.</text>
</comment>
<feature type="region of interest" description="Disordered" evidence="1">
    <location>
        <begin position="140"/>
        <end position="162"/>
    </location>
</feature>
<feature type="compositionally biased region" description="Gly residues" evidence="1">
    <location>
        <begin position="153"/>
        <end position="162"/>
    </location>
</feature>
<dbReference type="EMBL" id="JASCXX010000021">
    <property type="protein sequence ID" value="MDI6450487.1"/>
    <property type="molecule type" value="Genomic_DNA"/>
</dbReference>
<sequence>MTNVTRILNAIERGDAKATDELLPLVYEELRILAAQKLSHESPGQTLQATALVHEAYIRLVGNVPQGWNSRGHFFATAAEAMRRILVDNARRKKSLKRCADPQSVDPGQSPMADDVAPVEQMLALDEALEKLARHDRTKAESVKFRHSRGPDGPAGRGSGCGVAEGVRRRCRTIIGDDTCTGYIPVALCVKVYRSVTVLVCQRLTCPILCNVRVYLH</sequence>
<gene>
    <name evidence="3" type="ORF">QJ522_15610</name>
</gene>
<protein>
    <submittedName>
        <fullName evidence="3">ECF-type sigma factor</fullName>
    </submittedName>
</protein>
<evidence type="ECO:0000313" key="4">
    <source>
        <dbReference type="Proteomes" id="UP001431776"/>
    </source>
</evidence>
<keyword evidence="4" id="KW-1185">Reference proteome</keyword>
<evidence type="ECO:0000259" key="2">
    <source>
        <dbReference type="Pfam" id="PF07638"/>
    </source>
</evidence>
<dbReference type="NCBIfam" id="TIGR02999">
    <property type="entry name" value="Sig-70_X6"/>
    <property type="match status" value="1"/>
</dbReference>
<feature type="domain" description="RNA polymerase sigma-70 ECF-like HTH" evidence="2">
    <location>
        <begin position="1"/>
        <end position="148"/>
    </location>
</feature>